<proteinExistence type="inferred from homology"/>
<dbReference type="KEGG" id="hhy:Halhy_2467"/>
<feature type="domain" description="Glycosyltransferase 2-like" evidence="3">
    <location>
        <begin position="5"/>
        <end position="118"/>
    </location>
</feature>
<accession>F4KXG9</accession>
<keyword evidence="2" id="KW-0812">Transmembrane</keyword>
<sequence>MVQISAVVITFNEEKNIERCILSLQGVADEIVVVDSFSKDRTEAICAQYGVKFIQHAFAGHIQQKNWAITQASSPYVLSLDADEALSEELRQSILAVKNNWTDQGYFFNRLNNYCGQWIHHSGWYPDRKLRLWDARLGQWAGANPHDRYELQAGTTTKFLKGDLLHYTSSSFKEHFDVLYKYAEIGAKEMVRQGKRSTWFNLVFNPWFKFFKMYILKQGYRDGLYGLIICASTAWFTFWKYVLVRYYRDIEGR</sequence>
<reference key="2">
    <citation type="submission" date="2011-04" db="EMBL/GenBank/DDBJ databases">
        <title>Complete sequence of chromosome of Haliscomenobacter hydrossis DSM 1100.</title>
        <authorList>
            <consortium name="US DOE Joint Genome Institute (JGI-PGF)"/>
            <person name="Lucas S."/>
            <person name="Han J."/>
            <person name="Lapidus A."/>
            <person name="Bruce D."/>
            <person name="Goodwin L."/>
            <person name="Pitluck S."/>
            <person name="Peters L."/>
            <person name="Kyrpides N."/>
            <person name="Mavromatis K."/>
            <person name="Ivanova N."/>
            <person name="Ovchinnikova G."/>
            <person name="Pagani I."/>
            <person name="Daligault H."/>
            <person name="Detter J.C."/>
            <person name="Han C."/>
            <person name="Land M."/>
            <person name="Hauser L."/>
            <person name="Markowitz V."/>
            <person name="Cheng J.-F."/>
            <person name="Hugenholtz P."/>
            <person name="Woyke T."/>
            <person name="Wu D."/>
            <person name="Verbarg S."/>
            <person name="Frueling A."/>
            <person name="Brambilla E."/>
            <person name="Klenk H.-P."/>
            <person name="Eisen J.A."/>
        </authorList>
    </citation>
    <scope>NUCLEOTIDE SEQUENCE</scope>
    <source>
        <strain>DSM 1100</strain>
    </source>
</reference>
<name>F4KXG9_HALH1</name>
<gene>
    <name evidence="4" type="ordered locus">Halhy_2467</name>
</gene>
<dbReference type="OrthoDB" id="9815923at2"/>
<dbReference type="RefSeq" id="WP_013764889.1">
    <property type="nucleotide sequence ID" value="NC_015510.1"/>
</dbReference>
<dbReference type="Gene3D" id="3.90.550.10">
    <property type="entry name" value="Spore Coat Polysaccharide Biosynthesis Protein SpsA, Chain A"/>
    <property type="match status" value="1"/>
</dbReference>
<protein>
    <submittedName>
        <fullName evidence="4">Glycosyl transferase family 2</fullName>
    </submittedName>
</protein>
<evidence type="ECO:0000256" key="2">
    <source>
        <dbReference type="SAM" id="Phobius"/>
    </source>
</evidence>
<keyword evidence="2" id="KW-0472">Membrane</keyword>
<dbReference type="CDD" id="cd02511">
    <property type="entry name" value="Beta4Glucosyltransferase"/>
    <property type="match status" value="1"/>
</dbReference>
<evidence type="ECO:0000313" key="5">
    <source>
        <dbReference type="Proteomes" id="UP000008461"/>
    </source>
</evidence>
<evidence type="ECO:0000259" key="3">
    <source>
        <dbReference type="Pfam" id="PF00535"/>
    </source>
</evidence>
<evidence type="ECO:0000256" key="1">
    <source>
        <dbReference type="ARBA" id="ARBA00038494"/>
    </source>
</evidence>
<dbReference type="HOGENOM" id="CLU_065962_1_0_10"/>
<dbReference type="InterPro" id="IPR029044">
    <property type="entry name" value="Nucleotide-diphossugar_trans"/>
</dbReference>
<dbReference type="STRING" id="760192.Halhy_2467"/>
<dbReference type="GO" id="GO:0016740">
    <property type="term" value="F:transferase activity"/>
    <property type="evidence" value="ECO:0007669"/>
    <property type="project" value="UniProtKB-KW"/>
</dbReference>
<keyword evidence="5" id="KW-1185">Reference proteome</keyword>
<dbReference type="EMBL" id="CP002691">
    <property type="protein sequence ID" value="AEE50340.1"/>
    <property type="molecule type" value="Genomic_DNA"/>
</dbReference>
<dbReference type="Proteomes" id="UP000008461">
    <property type="component" value="Chromosome"/>
</dbReference>
<keyword evidence="4" id="KW-0808">Transferase</keyword>
<comment type="similarity">
    <text evidence="1">Belongs to the glycosyltransferase 2 family. WaaE/KdtX subfamily.</text>
</comment>
<dbReference type="Pfam" id="PF00535">
    <property type="entry name" value="Glycos_transf_2"/>
    <property type="match status" value="1"/>
</dbReference>
<keyword evidence="2" id="KW-1133">Transmembrane helix</keyword>
<reference evidence="4 5" key="1">
    <citation type="journal article" date="2011" name="Stand. Genomic Sci.">
        <title>Complete genome sequence of Haliscomenobacter hydrossis type strain (O).</title>
        <authorList>
            <consortium name="US DOE Joint Genome Institute (JGI-PGF)"/>
            <person name="Daligault H."/>
            <person name="Lapidus A."/>
            <person name="Zeytun A."/>
            <person name="Nolan M."/>
            <person name="Lucas S."/>
            <person name="Del Rio T.G."/>
            <person name="Tice H."/>
            <person name="Cheng J.F."/>
            <person name="Tapia R."/>
            <person name="Han C."/>
            <person name="Goodwin L."/>
            <person name="Pitluck S."/>
            <person name="Liolios K."/>
            <person name="Pagani I."/>
            <person name="Ivanova N."/>
            <person name="Huntemann M."/>
            <person name="Mavromatis K."/>
            <person name="Mikhailova N."/>
            <person name="Pati A."/>
            <person name="Chen A."/>
            <person name="Palaniappan K."/>
            <person name="Land M."/>
            <person name="Hauser L."/>
            <person name="Brambilla E.M."/>
            <person name="Rohde M."/>
            <person name="Verbarg S."/>
            <person name="Goker M."/>
            <person name="Bristow J."/>
            <person name="Eisen J.A."/>
            <person name="Markowitz V."/>
            <person name="Hugenholtz P."/>
            <person name="Kyrpides N.C."/>
            <person name="Klenk H.P."/>
            <person name="Woyke T."/>
        </authorList>
    </citation>
    <scope>NUCLEOTIDE SEQUENCE [LARGE SCALE GENOMIC DNA]</scope>
    <source>
        <strain evidence="5">ATCC 27775 / DSM 1100 / LMG 10767 / O</strain>
    </source>
</reference>
<dbReference type="PANTHER" id="PTHR43630">
    <property type="entry name" value="POLY-BETA-1,6-N-ACETYL-D-GLUCOSAMINE SYNTHASE"/>
    <property type="match status" value="1"/>
</dbReference>
<organism evidence="4 5">
    <name type="scientific">Haliscomenobacter hydrossis (strain ATCC 27775 / DSM 1100 / LMG 10767 / O)</name>
    <dbReference type="NCBI Taxonomy" id="760192"/>
    <lineage>
        <taxon>Bacteria</taxon>
        <taxon>Pseudomonadati</taxon>
        <taxon>Bacteroidota</taxon>
        <taxon>Saprospiria</taxon>
        <taxon>Saprospirales</taxon>
        <taxon>Haliscomenobacteraceae</taxon>
        <taxon>Haliscomenobacter</taxon>
    </lineage>
</organism>
<feature type="transmembrane region" description="Helical" evidence="2">
    <location>
        <begin position="223"/>
        <end position="243"/>
    </location>
</feature>
<evidence type="ECO:0000313" key="4">
    <source>
        <dbReference type="EMBL" id="AEE50340.1"/>
    </source>
</evidence>
<dbReference type="eggNOG" id="COG0463">
    <property type="taxonomic scope" value="Bacteria"/>
</dbReference>
<dbReference type="InterPro" id="IPR001173">
    <property type="entry name" value="Glyco_trans_2-like"/>
</dbReference>
<dbReference type="SUPFAM" id="SSF53448">
    <property type="entry name" value="Nucleotide-diphospho-sugar transferases"/>
    <property type="match status" value="1"/>
</dbReference>
<dbReference type="AlphaFoldDB" id="F4KXG9"/>
<dbReference type="PANTHER" id="PTHR43630:SF2">
    <property type="entry name" value="GLYCOSYLTRANSFERASE"/>
    <property type="match status" value="1"/>
</dbReference>